<evidence type="ECO:0000259" key="1">
    <source>
        <dbReference type="Pfam" id="PF02602"/>
    </source>
</evidence>
<gene>
    <name evidence="2" type="ORF">MXMO3_00408</name>
</gene>
<dbReference type="GO" id="GO:0004852">
    <property type="term" value="F:uroporphyrinogen-III synthase activity"/>
    <property type="evidence" value="ECO:0007669"/>
    <property type="project" value="InterPro"/>
</dbReference>
<dbReference type="AlphaFoldDB" id="A0A2R4MAH9"/>
<dbReference type="KEGG" id="mmyr:MXMO3_00408"/>
<dbReference type="Proteomes" id="UP000258927">
    <property type="component" value="Chromosome"/>
</dbReference>
<dbReference type="GO" id="GO:0033014">
    <property type="term" value="P:tetrapyrrole biosynthetic process"/>
    <property type="evidence" value="ECO:0007669"/>
    <property type="project" value="InterPro"/>
</dbReference>
<proteinExistence type="predicted"/>
<dbReference type="Gene3D" id="3.40.50.10090">
    <property type="match status" value="2"/>
</dbReference>
<name>A0A2R4MAH9_9HYPH</name>
<protein>
    <submittedName>
        <fullName evidence="2">Uroporphyrinogen-III synthase</fullName>
    </submittedName>
</protein>
<feature type="domain" description="Tetrapyrrole biosynthesis uroporphyrinogen III synthase" evidence="1">
    <location>
        <begin position="20"/>
        <end position="233"/>
    </location>
</feature>
<reference evidence="2 3" key="1">
    <citation type="submission" date="2017-05" db="EMBL/GenBank/DDBJ databases">
        <title>Genome Analysis of Maritalea myrionectae HL2708#5.</title>
        <authorList>
            <consortium name="Cotde Inc.-PKNU"/>
            <person name="Jang D."/>
            <person name="Oh H.-M."/>
        </authorList>
    </citation>
    <scope>NUCLEOTIDE SEQUENCE [LARGE SCALE GENOMIC DNA]</scope>
    <source>
        <strain evidence="2 3">HL2708#5</strain>
    </source>
</reference>
<dbReference type="InterPro" id="IPR003754">
    <property type="entry name" value="4pyrrol_synth_uPrphyn_synth"/>
</dbReference>
<dbReference type="InterPro" id="IPR036108">
    <property type="entry name" value="4pyrrol_syn_uPrphyn_synt_sf"/>
</dbReference>
<evidence type="ECO:0000313" key="2">
    <source>
        <dbReference type="EMBL" id="AVX02954.1"/>
    </source>
</evidence>
<dbReference type="RefSeq" id="WP_117394777.1">
    <property type="nucleotide sequence ID" value="NZ_CP021330.1"/>
</dbReference>
<keyword evidence="3" id="KW-1185">Reference proteome</keyword>
<evidence type="ECO:0000313" key="3">
    <source>
        <dbReference type="Proteomes" id="UP000258927"/>
    </source>
</evidence>
<dbReference type="Pfam" id="PF02602">
    <property type="entry name" value="HEM4"/>
    <property type="match status" value="1"/>
</dbReference>
<sequence>MSEAGKSLLVTRPFPGGQKTVAGLMAMGHRPMAVPLFSKRILPLDMPSPFQITATIFTSANSVRALSRDEIEIGHQLLPCFTVGDTTAQAATHAGFTNLLSAKGDVKELIALIEKMELTGNYFYPCAIDRKPDLEDHFRGTGVNIQANPAYEMIPIKDLPPPVVTQLKQGEIDGVLIYSARAATQFANLCAKHNIEIGDLPFYCLSPSIWATLEAEGAKNGFVAKAPNENTLFELLD</sequence>
<accession>A0A2R4MAH9</accession>
<dbReference type="EMBL" id="CP021330">
    <property type="protein sequence ID" value="AVX02954.1"/>
    <property type="molecule type" value="Genomic_DNA"/>
</dbReference>
<dbReference type="SUPFAM" id="SSF69618">
    <property type="entry name" value="HemD-like"/>
    <property type="match status" value="1"/>
</dbReference>
<dbReference type="STRING" id="1122213.GCA_000423365_03120"/>
<organism evidence="2 3">
    <name type="scientific">Maritalea myrionectae</name>
    <dbReference type="NCBI Taxonomy" id="454601"/>
    <lineage>
        <taxon>Bacteria</taxon>
        <taxon>Pseudomonadati</taxon>
        <taxon>Pseudomonadota</taxon>
        <taxon>Alphaproteobacteria</taxon>
        <taxon>Hyphomicrobiales</taxon>
        <taxon>Devosiaceae</taxon>
        <taxon>Maritalea</taxon>
    </lineage>
</organism>
<dbReference type="CDD" id="cd06578">
    <property type="entry name" value="HemD"/>
    <property type="match status" value="1"/>
</dbReference>